<evidence type="ECO:0000313" key="3">
    <source>
        <dbReference type="Proteomes" id="UP000000768"/>
    </source>
</evidence>
<dbReference type="Gramene" id="KXG21464">
    <property type="protein sequence ID" value="KXG21464"/>
    <property type="gene ID" value="SORBI_3009G066700"/>
</dbReference>
<dbReference type="InParanoid" id="A0A1B6P720"/>
<reference evidence="2 3" key="1">
    <citation type="journal article" date="2009" name="Nature">
        <title>The Sorghum bicolor genome and the diversification of grasses.</title>
        <authorList>
            <person name="Paterson A.H."/>
            <person name="Bowers J.E."/>
            <person name="Bruggmann R."/>
            <person name="Dubchak I."/>
            <person name="Grimwood J."/>
            <person name="Gundlach H."/>
            <person name="Haberer G."/>
            <person name="Hellsten U."/>
            <person name="Mitros T."/>
            <person name="Poliakov A."/>
            <person name="Schmutz J."/>
            <person name="Spannagl M."/>
            <person name="Tang H."/>
            <person name="Wang X."/>
            <person name="Wicker T."/>
            <person name="Bharti A.K."/>
            <person name="Chapman J."/>
            <person name="Feltus F.A."/>
            <person name="Gowik U."/>
            <person name="Grigoriev I.V."/>
            <person name="Lyons E."/>
            <person name="Maher C.A."/>
            <person name="Martis M."/>
            <person name="Narechania A."/>
            <person name="Otillar R.P."/>
            <person name="Penning B.W."/>
            <person name="Salamov A.A."/>
            <person name="Wang Y."/>
            <person name="Zhang L."/>
            <person name="Carpita N.C."/>
            <person name="Freeling M."/>
            <person name="Gingle A.R."/>
            <person name="Hash C.T."/>
            <person name="Keller B."/>
            <person name="Klein P."/>
            <person name="Kresovich S."/>
            <person name="McCann M.C."/>
            <person name="Ming R."/>
            <person name="Peterson D.G."/>
            <person name="Mehboob-ur-Rahman"/>
            <person name="Ware D."/>
            <person name="Westhoff P."/>
            <person name="Mayer K.F."/>
            <person name="Messing J."/>
            <person name="Rokhsar D.S."/>
        </authorList>
    </citation>
    <scope>NUCLEOTIDE SEQUENCE [LARGE SCALE GENOMIC DNA]</scope>
    <source>
        <strain evidence="3">cv. BTx623</strain>
    </source>
</reference>
<accession>A0A1B6P720</accession>
<evidence type="ECO:0000256" key="1">
    <source>
        <dbReference type="SAM" id="MobiDB-lite"/>
    </source>
</evidence>
<organism evidence="2 3">
    <name type="scientific">Sorghum bicolor</name>
    <name type="common">Sorghum</name>
    <name type="synonym">Sorghum vulgare</name>
    <dbReference type="NCBI Taxonomy" id="4558"/>
    <lineage>
        <taxon>Eukaryota</taxon>
        <taxon>Viridiplantae</taxon>
        <taxon>Streptophyta</taxon>
        <taxon>Embryophyta</taxon>
        <taxon>Tracheophyta</taxon>
        <taxon>Spermatophyta</taxon>
        <taxon>Magnoliopsida</taxon>
        <taxon>Liliopsida</taxon>
        <taxon>Poales</taxon>
        <taxon>Poaceae</taxon>
        <taxon>PACMAD clade</taxon>
        <taxon>Panicoideae</taxon>
        <taxon>Andropogonodae</taxon>
        <taxon>Andropogoneae</taxon>
        <taxon>Sorghinae</taxon>
        <taxon>Sorghum</taxon>
    </lineage>
</organism>
<evidence type="ECO:0000313" key="2">
    <source>
        <dbReference type="EMBL" id="KXG21464.1"/>
    </source>
</evidence>
<dbReference type="EMBL" id="CM000768">
    <property type="protein sequence ID" value="KXG21464.1"/>
    <property type="molecule type" value="Genomic_DNA"/>
</dbReference>
<proteinExistence type="predicted"/>
<feature type="region of interest" description="Disordered" evidence="1">
    <location>
        <begin position="46"/>
        <end position="117"/>
    </location>
</feature>
<feature type="region of interest" description="Disordered" evidence="1">
    <location>
        <begin position="1"/>
        <end position="23"/>
    </location>
</feature>
<feature type="compositionally biased region" description="Polar residues" evidence="1">
    <location>
        <begin position="61"/>
        <end position="79"/>
    </location>
</feature>
<name>A0A1B6P720_SORBI</name>
<gene>
    <name evidence="2" type="ORF">SORBI_3009G066700</name>
</gene>
<reference evidence="3" key="2">
    <citation type="journal article" date="2018" name="Plant J.">
        <title>The Sorghum bicolor reference genome: improved assembly, gene annotations, a transcriptome atlas, and signatures of genome organization.</title>
        <authorList>
            <person name="McCormick R.F."/>
            <person name="Truong S.K."/>
            <person name="Sreedasyam A."/>
            <person name="Jenkins J."/>
            <person name="Shu S."/>
            <person name="Sims D."/>
            <person name="Kennedy M."/>
            <person name="Amirebrahimi M."/>
            <person name="Weers B.D."/>
            <person name="McKinley B."/>
            <person name="Mattison A."/>
            <person name="Morishige D.T."/>
            <person name="Grimwood J."/>
            <person name="Schmutz J."/>
            <person name="Mullet J.E."/>
        </authorList>
    </citation>
    <scope>NUCLEOTIDE SEQUENCE [LARGE SCALE GENOMIC DNA]</scope>
    <source>
        <strain evidence="3">cv. BTx623</strain>
    </source>
</reference>
<keyword evidence="3" id="KW-1185">Reference proteome</keyword>
<protein>
    <submittedName>
        <fullName evidence="2">Uncharacterized protein</fullName>
    </submittedName>
</protein>
<dbReference type="AlphaFoldDB" id="A0A1B6P720"/>
<dbReference type="Proteomes" id="UP000000768">
    <property type="component" value="Chromosome 9"/>
</dbReference>
<sequence>MAPNSPSTSAEETSSVHSPSYRNTRSCRCILDETCRRHCRLRVATRHPSAQTPVHGPAKPDTTSTNSPVTPEKSATVTGKRTGGPYSNMASPPPPPQPQHRKPNPNTTGTYATDRRDGLHHVAKARGPSEARKTARLAGNDPSASFRLSQQFVKLYQRSAGNMGRVFPHQHNVLAHQAMVGPNSATHFLKTNGLLPHTTYFVFQTYS</sequence>